<proteinExistence type="predicted"/>
<reference evidence="2 3" key="1">
    <citation type="submission" date="2019-07" db="EMBL/GenBank/DDBJ databases">
        <authorList>
            <person name="Duangmal K."/>
            <person name="Teo W.F.A."/>
        </authorList>
    </citation>
    <scope>NUCLEOTIDE SEQUENCE [LARGE SCALE GENOMIC DNA]</scope>
    <source>
        <strain evidence="2 3">TBRC 6029</strain>
    </source>
</reference>
<feature type="signal peptide" evidence="1">
    <location>
        <begin position="1"/>
        <end position="17"/>
    </location>
</feature>
<keyword evidence="3" id="KW-1185">Reference proteome</keyword>
<gene>
    <name evidence="2" type="ORF">FNH05_33725</name>
</gene>
<protein>
    <recommendedName>
        <fullName evidence="4">Lipoprotein</fullName>
    </recommendedName>
</protein>
<evidence type="ECO:0000256" key="1">
    <source>
        <dbReference type="SAM" id="SignalP"/>
    </source>
</evidence>
<dbReference type="RefSeq" id="WP_144592904.1">
    <property type="nucleotide sequence ID" value="NZ_VJWX01000588.1"/>
</dbReference>
<accession>A0A558ACJ9</accession>
<dbReference type="OrthoDB" id="3598838at2"/>
<organism evidence="2 3">
    <name type="scientific">Amycolatopsis rhizosphaerae</name>
    <dbReference type="NCBI Taxonomy" id="2053003"/>
    <lineage>
        <taxon>Bacteria</taxon>
        <taxon>Bacillati</taxon>
        <taxon>Actinomycetota</taxon>
        <taxon>Actinomycetes</taxon>
        <taxon>Pseudonocardiales</taxon>
        <taxon>Pseudonocardiaceae</taxon>
        <taxon>Amycolatopsis</taxon>
    </lineage>
</organism>
<comment type="caution">
    <text evidence="2">The sequence shown here is derived from an EMBL/GenBank/DDBJ whole genome shotgun (WGS) entry which is preliminary data.</text>
</comment>
<keyword evidence="1" id="KW-0732">Signal</keyword>
<dbReference type="EMBL" id="VJWX01000588">
    <property type="protein sequence ID" value="TVT22000.1"/>
    <property type="molecule type" value="Genomic_DNA"/>
</dbReference>
<dbReference type="AlphaFoldDB" id="A0A558ACJ9"/>
<evidence type="ECO:0000313" key="3">
    <source>
        <dbReference type="Proteomes" id="UP000320011"/>
    </source>
</evidence>
<reference evidence="2 3" key="2">
    <citation type="submission" date="2019-08" db="EMBL/GenBank/DDBJ databases">
        <title>Amycolatopsis acidicola sp. nov., isolated from peat swamp forest soil.</title>
        <authorList>
            <person name="Srisuk N."/>
        </authorList>
    </citation>
    <scope>NUCLEOTIDE SEQUENCE [LARGE SCALE GENOMIC DNA]</scope>
    <source>
        <strain evidence="2 3">TBRC 6029</strain>
    </source>
</reference>
<dbReference type="Proteomes" id="UP000320011">
    <property type="component" value="Unassembled WGS sequence"/>
</dbReference>
<evidence type="ECO:0008006" key="4">
    <source>
        <dbReference type="Google" id="ProtNLM"/>
    </source>
</evidence>
<dbReference type="PROSITE" id="PS51257">
    <property type="entry name" value="PROKAR_LIPOPROTEIN"/>
    <property type="match status" value="1"/>
</dbReference>
<feature type="chain" id="PRO_5038896139" description="Lipoprotein" evidence="1">
    <location>
        <begin position="18"/>
        <end position="347"/>
    </location>
</feature>
<evidence type="ECO:0000313" key="2">
    <source>
        <dbReference type="EMBL" id="TVT22000.1"/>
    </source>
</evidence>
<sequence>MPRRLVGYLLGFAAAMALTGCDAPSPPPGGEAAPGTAAAVQSALATLADQVAIGYGLPSGALLYVTRNGLAQGSLTLNGQQVRVLRAGGRLFVSASADYWRAQGVPPERAEGYDARWTRTTLGFDLGGSLNPTTVAHELGAGLTPDQQVARETLPDGTEVLDVHGLRVTAAPPHRVVSVASGLLGPAVAQALGDLPVSVTVPSGPKLADMRAAFDATVDALGRPLVAGSSITATVTGNTLRCGSGGGCTDQVRVVNRSSGADPGTAARIQLKTSVSSTELGTRSCGQDLVVPVNSTVDLSCSVRFSLPRVSGTTITTVTAVPEVSAEPVAILDPGTLKHEVAAELGS</sequence>
<name>A0A558ACJ9_9PSEU</name>